<evidence type="ECO:0000256" key="10">
    <source>
        <dbReference type="ARBA" id="ARBA00023012"/>
    </source>
</evidence>
<dbReference type="RefSeq" id="WP_039833221.1">
    <property type="nucleotide sequence ID" value="NZ_CP068595.1"/>
</dbReference>
<evidence type="ECO:0000313" key="16">
    <source>
        <dbReference type="EMBL" id="QQZ61066.1"/>
    </source>
</evidence>
<dbReference type="SMART" id="SM00304">
    <property type="entry name" value="HAMP"/>
    <property type="match status" value="1"/>
</dbReference>
<dbReference type="PROSITE" id="PS50885">
    <property type="entry name" value="HAMP"/>
    <property type="match status" value="1"/>
</dbReference>
<dbReference type="InterPro" id="IPR050351">
    <property type="entry name" value="BphY/WalK/GraS-like"/>
</dbReference>
<evidence type="ECO:0000256" key="9">
    <source>
        <dbReference type="ARBA" id="ARBA00022840"/>
    </source>
</evidence>
<organism evidence="16 17">
    <name type="scientific">Paenibacillus sonchi</name>
    <dbReference type="NCBI Taxonomy" id="373687"/>
    <lineage>
        <taxon>Bacteria</taxon>
        <taxon>Bacillati</taxon>
        <taxon>Bacillota</taxon>
        <taxon>Bacilli</taxon>
        <taxon>Bacillales</taxon>
        <taxon>Paenibacillaceae</taxon>
        <taxon>Paenibacillus</taxon>
        <taxon>Paenibacillus sonchi group</taxon>
    </lineage>
</organism>
<evidence type="ECO:0000259" key="15">
    <source>
        <dbReference type="PROSITE" id="PS50885"/>
    </source>
</evidence>
<dbReference type="InterPro" id="IPR003661">
    <property type="entry name" value="HisK_dim/P_dom"/>
</dbReference>
<evidence type="ECO:0000256" key="11">
    <source>
        <dbReference type="ARBA" id="ARBA00023136"/>
    </source>
</evidence>
<dbReference type="SUPFAM" id="SSF158472">
    <property type="entry name" value="HAMP domain-like"/>
    <property type="match status" value="1"/>
</dbReference>
<proteinExistence type="predicted"/>
<gene>
    <name evidence="16" type="ORF">JI735_32505</name>
</gene>
<dbReference type="GO" id="GO:0004721">
    <property type="term" value="F:phosphoprotein phosphatase activity"/>
    <property type="evidence" value="ECO:0007669"/>
    <property type="project" value="TreeGrafter"/>
</dbReference>
<dbReference type="InterPro" id="IPR004358">
    <property type="entry name" value="Sig_transdc_His_kin-like_C"/>
</dbReference>
<comment type="catalytic activity">
    <reaction evidence="1">
        <text>ATP + protein L-histidine = ADP + protein N-phospho-L-histidine.</text>
        <dbReference type="EC" id="2.7.13.3"/>
    </reaction>
</comment>
<dbReference type="Gene3D" id="6.10.340.10">
    <property type="match status" value="1"/>
</dbReference>
<dbReference type="Pfam" id="PF00672">
    <property type="entry name" value="HAMP"/>
    <property type="match status" value="1"/>
</dbReference>
<dbReference type="Pfam" id="PF02518">
    <property type="entry name" value="HATPase_c"/>
    <property type="match status" value="1"/>
</dbReference>
<dbReference type="EMBL" id="CP068595">
    <property type="protein sequence ID" value="QQZ61066.1"/>
    <property type="molecule type" value="Genomic_DNA"/>
</dbReference>
<evidence type="ECO:0000259" key="14">
    <source>
        <dbReference type="PROSITE" id="PS50109"/>
    </source>
</evidence>
<dbReference type="GO" id="GO:0005886">
    <property type="term" value="C:plasma membrane"/>
    <property type="evidence" value="ECO:0007669"/>
    <property type="project" value="UniProtKB-SubCell"/>
</dbReference>
<sequence length="450" mass="51049">MKRSGIFIKVFIYTIIFSALLVGATAALFSQQLMFYFSRLRMEGISDTFQRMADQSQGEDDITELARRFYERDPSFQFYIRDKAGHIIYETPGAGISGIAIGQQPPGGKNSTILVNLNKDYNFHALRDDVFAVNYDKWIARALVMLSAMLAVCVIGAFVFARQMTKPIQTLANNTSKMSNLEEVPPLPERKDELGTLARDIHSMYDKLKDTISKLEDEILRERELEETQRYFFSAASHELKTPIAATSVLLEGMLENVGDYKDHPKYLRECVKMMDAQSKMISEILEIVNLNNGKIVPVPERLDIRHIVADMLPNYRTLSEANGQRMVMNILEGQICFTDPQMLKKVLSNIILNAVQNTPEGGEIRIWSEPVADRYRLCVLNTRARIGDTVLPKLFDPFYRVDQARSRKNGRSGLGLTIVQKTLEAMDIGFALENTPDGVLFWIELPKAL</sequence>
<dbReference type="PROSITE" id="PS50109">
    <property type="entry name" value="HIS_KIN"/>
    <property type="match status" value="1"/>
</dbReference>
<feature type="domain" description="HAMP" evidence="15">
    <location>
        <begin position="162"/>
        <end position="213"/>
    </location>
</feature>
<keyword evidence="9" id="KW-0067">ATP-binding</keyword>
<dbReference type="InterPro" id="IPR036890">
    <property type="entry name" value="HATPase_C_sf"/>
</dbReference>
<feature type="transmembrane region" description="Helical" evidence="13">
    <location>
        <begin position="138"/>
        <end position="161"/>
    </location>
</feature>
<evidence type="ECO:0000256" key="8">
    <source>
        <dbReference type="ARBA" id="ARBA00022777"/>
    </source>
</evidence>
<keyword evidence="8 16" id="KW-0418">Kinase</keyword>
<dbReference type="PANTHER" id="PTHR45453">
    <property type="entry name" value="PHOSPHATE REGULON SENSOR PROTEIN PHOR"/>
    <property type="match status" value="1"/>
</dbReference>
<feature type="coiled-coil region" evidence="12">
    <location>
        <begin position="198"/>
        <end position="225"/>
    </location>
</feature>
<feature type="domain" description="Histidine kinase" evidence="14">
    <location>
        <begin position="235"/>
        <end position="450"/>
    </location>
</feature>
<keyword evidence="4" id="KW-1003">Cell membrane</keyword>
<evidence type="ECO:0000256" key="7">
    <source>
        <dbReference type="ARBA" id="ARBA00022741"/>
    </source>
</evidence>
<dbReference type="CDD" id="cd06225">
    <property type="entry name" value="HAMP"/>
    <property type="match status" value="1"/>
</dbReference>
<evidence type="ECO:0000256" key="4">
    <source>
        <dbReference type="ARBA" id="ARBA00022475"/>
    </source>
</evidence>
<keyword evidence="17" id="KW-1185">Reference proteome</keyword>
<keyword evidence="13" id="KW-0812">Transmembrane</keyword>
<dbReference type="PANTHER" id="PTHR45453:SF3">
    <property type="entry name" value="HISTIDINE KINASE"/>
    <property type="match status" value="1"/>
</dbReference>
<dbReference type="PRINTS" id="PR00344">
    <property type="entry name" value="BCTRLSENSOR"/>
</dbReference>
<accession>A0A974PC58</accession>
<keyword evidence="6" id="KW-0808">Transferase</keyword>
<name>A0A974PC58_9BACL</name>
<keyword evidence="5" id="KW-0597">Phosphoprotein</keyword>
<dbReference type="KEGG" id="pson:JI735_32505"/>
<keyword evidence="11 13" id="KW-0472">Membrane</keyword>
<keyword evidence="7" id="KW-0547">Nucleotide-binding</keyword>
<keyword evidence="12" id="KW-0175">Coiled coil</keyword>
<evidence type="ECO:0000256" key="6">
    <source>
        <dbReference type="ARBA" id="ARBA00022679"/>
    </source>
</evidence>
<dbReference type="GO" id="GO:0016036">
    <property type="term" value="P:cellular response to phosphate starvation"/>
    <property type="evidence" value="ECO:0007669"/>
    <property type="project" value="TreeGrafter"/>
</dbReference>
<dbReference type="SMART" id="SM00387">
    <property type="entry name" value="HATPase_c"/>
    <property type="match status" value="1"/>
</dbReference>
<dbReference type="InterPro" id="IPR036097">
    <property type="entry name" value="HisK_dim/P_sf"/>
</dbReference>
<keyword evidence="13" id="KW-1133">Transmembrane helix</keyword>
<dbReference type="SUPFAM" id="SSF47384">
    <property type="entry name" value="Homodimeric domain of signal transducing histidine kinase"/>
    <property type="match status" value="1"/>
</dbReference>
<dbReference type="SUPFAM" id="SSF55874">
    <property type="entry name" value="ATPase domain of HSP90 chaperone/DNA topoisomerase II/histidine kinase"/>
    <property type="match status" value="1"/>
</dbReference>
<evidence type="ECO:0000256" key="13">
    <source>
        <dbReference type="SAM" id="Phobius"/>
    </source>
</evidence>
<dbReference type="Proteomes" id="UP000595841">
    <property type="component" value="Chromosome"/>
</dbReference>
<dbReference type="Gene3D" id="3.30.565.10">
    <property type="entry name" value="Histidine kinase-like ATPase, C-terminal domain"/>
    <property type="match status" value="1"/>
</dbReference>
<evidence type="ECO:0000256" key="2">
    <source>
        <dbReference type="ARBA" id="ARBA00004651"/>
    </source>
</evidence>
<keyword evidence="10" id="KW-0902">Two-component regulatory system</keyword>
<dbReference type="Gene3D" id="1.10.287.130">
    <property type="match status" value="1"/>
</dbReference>
<evidence type="ECO:0000256" key="3">
    <source>
        <dbReference type="ARBA" id="ARBA00012438"/>
    </source>
</evidence>
<dbReference type="AlphaFoldDB" id="A0A974PC58"/>
<dbReference type="InterPro" id="IPR005467">
    <property type="entry name" value="His_kinase_dom"/>
</dbReference>
<dbReference type="Pfam" id="PF00512">
    <property type="entry name" value="HisKA"/>
    <property type="match status" value="1"/>
</dbReference>
<feature type="transmembrane region" description="Helical" evidence="13">
    <location>
        <begin position="7"/>
        <end position="29"/>
    </location>
</feature>
<reference evidence="16 17" key="1">
    <citation type="submission" date="2021-01" db="EMBL/GenBank/DDBJ databases">
        <title>Whole genome sequence of Paenibacillus sonchi LMG 24727 for comparative genomics.</title>
        <authorList>
            <person name="Lee G."/>
            <person name="Kim M.-J."/>
            <person name="Lim K."/>
            <person name="Shin J.-H."/>
        </authorList>
    </citation>
    <scope>NUCLEOTIDE SEQUENCE [LARGE SCALE GENOMIC DNA]</scope>
    <source>
        <strain evidence="16 17">LMG 24727</strain>
    </source>
</reference>
<protein>
    <recommendedName>
        <fullName evidence="3">histidine kinase</fullName>
        <ecNumber evidence="3">2.7.13.3</ecNumber>
    </recommendedName>
</protein>
<dbReference type="InterPro" id="IPR003660">
    <property type="entry name" value="HAMP_dom"/>
</dbReference>
<dbReference type="GO" id="GO:0000155">
    <property type="term" value="F:phosphorelay sensor kinase activity"/>
    <property type="evidence" value="ECO:0007669"/>
    <property type="project" value="InterPro"/>
</dbReference>
<dbReference type="SMART" id="SM00388">
    <property type="entry name" value="HisKA"/>
    <property type="match status" value="1"/>
</dbReference>
<dbReference type="InterPro" id="IPR003594">
    <property type="entry name" value="HATPase_dom"/>
</dbReference>
<dbReference type="CDD" id="cd00082">
    <property type="entry name" value="HisKA"/>
    <property type="match status" value="1"/>
</dbReference>
<dbReference type="EC" id="2.7.13.3" evidence="3"/>
<dbReference type="GO" id="GO:0005524">
    <property type="term" value="F:ATP binding"/>
    <property type="evidence" value="ECO:0007669"/>
    <property type="project" value="UniProtKB-KW"/>
</dbReference>
<evidence type="ECO:0000256" key="12">
    <source>
        <dbReference type="SAM" id="Coils"/>
    </source>
</evidence>
<evidence type="ECO:0000256" key="1">
    <source>
        <dbReference type="ARBA" id="ARBA00000085"/>
    </source>
</evidence>
<evidence type="ECO:0000313" key="17">
    <source>
        <dbReference type="Proteomes" id="UP000595841"/>
    </source>
</evidence>
<comment type="subcellular location">
    <subcellularLocation>
        <location evidence="2">Cell membrane</location>
        <topology evidence="2">Multi-pass membrane protein</topology>
    </subcellularLocation>
</comment>
<evidence type="ECO:0000256" key="5">
    <source>
        <dbReference type="ARBA" id="ARBA00022553"/>
    </source>
</evidence>